<dbReference type="SUPFAM" id="SSF53474">
    <property type="entry name" value="alpha/beta-Hydrolases"/>
    <property type="match status" value="1"/>
</dbReference>
<evidence type="ECO:0000256" key="8">
    <source>
        <dbReference type="ARBA" id="ARBA00023180"/>
    </source>
</evidence>
<name>A0A087GVQ5_ARAAL</name>
<dbReference type="AlphaFoldDB" id="A0A087GVQ5"/>
<dbReference type="Gene3D" id="3.40.50.1820">
    <property type="entry name" value="alpha/beta hydrolase"/>
    <property type="match status" value="1"/>
</dbReference>
<sequence length="458" mass="52732">MGKQQDWFVSAYVFLFLSLASEINCTSQQNVKDKDVINKLPGQPSINFKQYGGYVPVDKSGKRFFYYYFVEAIKANSSPLVIWFNGGPGCSSLKGALTENGPFRIQSDGKTLFRNPYSWNKEANMLYLESPADVGFSYTNTPKMQYIQEEQGKMTTNNNYVFLVNWLERFPEYKGREVYLTGQSFAGHSIPQLAQMVMHHNNHTFINLRGILMGNPGLDIQVEEDKLEFYVQRGLASREMVENLKRLCAYKGKDVDDERKCREANENFSRMGKYLQEYNIYAPFKCLNETLTSKPKKHTSVMDYDPCDLIYLEAYLNKANVQEVMHASNNTKLPFYWTQCNHDIKNDWDLDDYSASMLPILHELMENGVRIFIYSGDVDSAVSVTATMSTLKKMNLTVENEWHPWFTEREVGGYTEKYKSNFTFATVRGAGHNVPTDQPIRALTIFTSFIRNINLPLS</sequence>
<dbReference type="OrthoDB" id="443318at2759"/>
<feature type="chain" id="PRO_5001822481" evidence="10">
    <location>
        <begin position="26"/>
        <end position="458"/>
    </location>
</feature>
<comment type="function">
    <text evidence="9">Probable carboxypeptidase.</text>
</comment>
<gene>
    <name evidence="11" type="ordered locus">AALP_Aa5g083800</name>
</gene>
<dbReference type="InterPro" id="IPR029058">
    <property type="entry name" value="AB_hydrolase_fold"/>
</dbReference>
<feature type="signal peptide" evidence="10">
    <location>
        <begin position="1"/>
        <end position="25"/>
    </location>
</feature>
<keyword evidence="5 10" id="KW-0732">Signal</keyword>
<reference evidence="12" key="1">
    <citation type="journal article" date="2015" name="Nat. Plants">
        <title>Genome expansion of Arabis alpina linked with retrotransposition and reduced symmetric DNA methylation.</title>
        <authorList>
            <person name="Willing E.M."/>
            <person name="Rawat V."/>
            <person name="Mandakova T."/>
            <person name="Maumus F."/>
            <person name="James G.V."/>
            <person name="Nordstroem K.J."/>
            <person name="Becker C."/>
            <person name="Warthmann N."/>
            <person name="Chica C."/>
            <person name="Szarzynska B."/>
            <person name="Zytnicki M."/>
            <person name="Albani M.C."/>
            <person name="Kiefer C."/>
            <person name="Bergonzi S."/>
            <person name="Castaings L."/>
            <person name="Mateos J.L."/>
            <person name="Berns M.C."/>
            <person name="Bujdoso N."/>
            <person name="Piofczyk T."/>
            <person name="de Lorenzo L."/>
            <person name="Barrero-Sicilia C."/>
            <person name="Mateos I."/>
            <person name="Piednoel M."/>
            <person name="Hagmann J."/>
            <person name="Chen-Min-Tao R."/>
            <person name="Iglesias-Fernandez R."/>
            <person name="Schuster S.C."/>
            <person name="Alonso-Blanco C."/>
            <person name="Roudier F."/>
            <person name="Carbonero P."/>
            <person name="Paz-Ares J."/>
            <person name="Davis S.J."/>
            <person name="Pecinka A."/>
            <person name="Quesneville H."/>
            <person name="Colot V."/>
            <person name="Lysak M.A."/>
            <person name="Weigel D."/>
            <person name="Coupland G."/>
            <person name="Schneeberger K."/>
        </authorList>
    </citation>
    <scope>NUCLEOTIDE SEQUENCE [LARGE SCALE GENOMIC DNA]</scope>
    <source>
        <strain evidence="12">cv. Pajares</strain>
    </source>
</reference>
<evidence type="ECO:0000256" key="2">
    <source>
        <dbReference type="ARBA" id="ARBA00009431"/>
    </source>
</evidence>
<evidence type="ECO:0000256" key="5">
    <source>
        <dbReference type="ARBA" id="ARBA00022729"/>
    </source>
</evidence>
<evidence type="ECO:0000313" key="11">
    <source>
        <dbReference type="EMBL" id="KFK33957.1"/>
    </source>
</evidence>
<evidence type="ECO:0000256" key="10">
    <source>
        <dbReference type="SAM" id="SignalP"/>
    </source>
</evidence>
<evidence type="ECO:0000256" key="9">
    <source>
        <dbReference type="ARBA" id="ARBA00037399"/>
    </source>
</evidence>
<dbReference type="Gramene" id="KFK33957">
    <property type="protein sequence ID" value="KFK33957"/>
    <property type="gene ID" value="AALP_AA5G083800"/>
</dbReference>
<comment type="subcellular location">
    <subcellularLocation>
        <location evidence="1">Secreted</location>
    </subcellularLocation>
</comment>
<dbReference type="GO" id="GO:0005576">
    <property type="term" value="C:extracellular region"/>
    <property type="evidence" value="ECO:0007669"/>
    <property type="project" value="UniProtKB-SubCell"/>
</dbReference>
<evidence type="ECO:0000313" key="12">
    <source>
        <dbReference type="Proteomes" id="UP000029120"/>
    </source>
</evidence>
<evidence type="ECO:0000256" key="7">
    <source>
        <dbReference type="ARBA" id="ARBA00023157"/>
    </source>
</evidence>
<dbReference type="OMA" id="NVQEAMH"/>
<evidence type="ECO:0000256" key="1">
    <source>
        <dbReference type="ARBA" id="ARBA00004613"/>
    </source>
</evidence>
<proteinExistence type="inferred from homology"/>
<dbReference type="GO" id="GO:0004185">
    <property type="term" value="F:serine-type carboxypeptidase activity"/>
    <property type="evidence" value="ECO:0007669"/>
    <property type="project" value="InterPro"/>
</dbReference>
<keyword evidence="7" id="KW-1015">Disulfide bond</keyword>
<dbReference type="FunFam" id="3.40.50.12670:FF:000002">
    <property type="entry name" value="Carboxypeptidase"/>
    <property type="match status" value="1"/>
</dbReference>
<dbReference type="PRINTS" id="PR00724">
    <property type="entry name" value="CRBOXYPTASEC"/>
</dbReference>
<keyword evidence="4" id="KW-0645">Protease</keyword>
<dbReference type="GO" id="GO:0006508">
    <property type="term" value="P:proteolysis"/>
    <property type="evidence" value="ECO:0007669"/>
    <property type="project" value="UniProtKB-KW"/>
</dbReference>
<keyword evidence="6" id="KW-0378">Hydrolase</keyword>
<dbReference type="eggNOG" id="KOG1282">
    <property type="taxonomic scope" value="Eukaryota"/>
</dbReference>
<dbReference type="Proteomes" id="UP000029120">
    <property type="component" value="Chromosome 5"/>
</dbReference>
<dbReference type="PANTHER" id="PTHR11802:SF132">
    <property type="entry name" value="SERINE CARBOXYPEPTIDASE-LIKE 36-RELATED"/>
    <property type="match status" value="1"/>
</dbReference>
<dbReference type="FunFam" id="3.40.50.1820:FF:000211">
    <property type="entry name" value="Carboxypeptidase"/>
    <property type="match status" value="1"/>
</dbReference>
<dbReference type="GO" id="GO:0005773">
    <property type="term" value="C:vacuole"/>
    <property type="evidence" value="ECO:0007669"/>
    <property type="project" value="TreeGrafter"/>
</dbReference>
<dbReference type="Pfam" id="PF00450">
    <property type="entry name" value="Peptidase_S10"/>
    <property type="match status" value="1"/>
</dbReference>
<evidence type="ECO:0000256" key="4">
    <source>
        <dbReference type="ARBA" id="ARBA00022670"/>
    </source>
</evidence>
<organism evidence="11 12">
    <name type="scientific">Arabis alpina</name>
    <name type="common">Alpine rock-cress</name>
    <dbReference type="NCBI Taxonomy" id="50452"/>
    <lineage>
        <taxon>Eukaryota</taxon>
        <taxon>Viridiplantae</taxon>
        <taxon>Streptophyta</taxon>
        <taxon>Embryophyta</taxon>
        <taxon>Tracheophyta</taxon>
        <taxon>Spermatophyta</taxon>
        <taxon>Magnoliopsida</taxon>
        <taxon>eudicotyledons</taxon>
        <taxon>Gunneridae</taxon>
        <taxon>Pentapetalae</taxon>
        <taxon>rosids</taxon>
        <taxon>malvids</taxon>
        <taxon>Brassicales</taxon>
        <taxon>Brassicaceae</taxon>
        <taxon>Arabideae</taxon>
        <taxon>Arabis</taxon>
    </lineage>
</organism>
<dbReference type="PROSITE" id="PS00560">
    <property type="entry name" value="CARBOXYPEPT_SER_HIS"/>
    <property type="match status" value="1"/>
</dbReference>
<accession>A0A087GVQ5</accession>
<keyword evidence="12" id="KW-1185">Reference proteome</keyword>
<keyword evidence="8" id="KW-0325">Glycoprotein</keyword>
<dbReference type="InterPro" id="IPR033124">
    <property type="entry name" value="Ser_caboxypep_his_AS"/>
</dbReference>
<dbReference type="EMBL" id="CM002873">
    <property type="protein sequence ID" value="KFK33957.1"/>
    <property type="molecule type" value="Genomic_DNA"/>
</dbReference>
<dbReference type="InterPro" id="IPR001563">
    <property type="entry name" value="Peptidase_S10"/>
</dbReference>
<protein>
    <submittedName>
        <fullName evidence="11">Uncharacterized protein</fullName>
    </submittedName>
</protein>
<evidence type="ECO:0000256" key="6">
    <source>
        <dbReference type="ARBA" id="ARBA00022801"/>
    </source>
</evidence>
<comment type="similarity">
    <text evidence="2">Belongs to the peptidase S10 family.</text>
</comment>
<evidence type="ECO:0000256" key="3">
    <source>
        <dbReference type="ARBA" id="ARBA00022645"/>
    </source>
</evidence>
<keyword evidence="3" id="KW-0121">Carboxypeptidase</keyword>
<dbReference type="PANTHER" id="PTHR11802">
    <property type="entry name" value="SERINE PROTEASE FAMILY S10 SERINE CARBOXYPEPTIDASE"/>
    <property type="match status" value="1"/>
</dbReference>
<dbReference type="FunFam" id="3.40.50.11320:FF:000002">
    <property type="entry name" value="Carboxypeptidase"/>
    <property type="match status" value="1"/>
</dbReference>